<reference evidence="8 11" key="2">
    <citation type="submission" date="2024-10" db="EMBL/GenBank/DDBJ databases">
        <authorList>
            <person name="Sang B.-I."/>
            <person name="Prabhaharan D."/>
        </authorList>
    </citation>
    <scope>NUCLEOTIDE SEQUENCE [LARGE SCALE GENOMIC DNA]</scope>
    <source>
        <strain evidence="8 11">MH</strain>
    </source>
</reference>
<dbReference type="AlphaFoldDB" id="A0A848BYG2"/>
<dbReference type="GO" id="GO:0009055">
    <property type="term" value="F:electron transfer activity"/>
    <property type="evidence" value="ECO:0007669"/>
    <property type="project" value="InterPro"/>
</dbReference>
<evidence type="ECO:0000256" key="5">
    <source>
        <dbReference type="ARBA" id="ARBA00022982"/>
    </source>
</evidence>
<dbReference type="SUPFAM" id="SSF52467">
    <property type="entry name" value="DHS-like NAD/FAD-binding domain"/>
    <property type="match status" value="1"/>
</dbReference>
<dbReference type="PANTHER" id="PTHR43153">
    <property type="entry name" value="ELECTRON TRANSFER FLAVOPROTEIN ALPHA"/>
    <property type="match status" value="1"/>
</dbReference>
<evidence type="ECO:0000313" key="10">
    <source>
        <dbReference type="Proteomes" id="UP000591071"/>
    </source>
</evidence>
<sequence length="334" mass="35835">MEKKHNIWVYIELVDGKPSQLSLELLGKGRELADSRNKALMALLVGKGAEEAASDIIGYGADVAVVVNRDGLDTFDASQYTEIVQQILTKYEASAMLIGASPDGRDLGGRLSAAMNLGLVADCIDCRYEGDDDSLTWIRPAYTGKLFVKILTTTRPQLATIGERIFRGNTFDSSRSGEVIKEDGLSCTRTVSQKVTGFESLPPLDETLTIETADLVVGAGRGVGDEDGLKKVAAFAESIGAPLGVSKPLVDNGWMPHDAQVGVTGKKIAPKIYIALGISGAIQHQLGLKEAELIIAVNTDPDAPIFKFANYGIVGDLFEVMPILQREIKKLQAK</sequence>
<evidence type="ECO:0000256" key="6">
    <source>
        <dbReference type="PIRSR" id="PIRSR000089-1"/>
    </source>
</evidence>
<evidence type="ECO:0000256" key="2">
    <source>
        <dbReference type="ARBA" id="ARBA00022448"/>
    </source>
</evidence>
<keyword evidence="5" id="KW-0249">Electron transport</keyword>
<feature type="binding site" evidence="6">
    <location>
        <position position="298"/>
    </location>
    <ligand>
        <name>FAD</name>
        <dbReference type="ChEBI" id="CHEBI:57692"/>
    </ligand>
</feature>
<dbReference type="Pfam" id="PF01012">
    <property type="entry name" value="ETF"/>
    <property type="match status" value="1"/>
</dbReference>
<comment type="similarity">
    <text evidence="1">Belongs to the ETF alpha-subunit/FixB family.</text>
</comment>
<keyword evidence="4 6" id="KW-0274">FAD</keyword>
<dbReference type="Proteomes" id="UP001605989">
    <property type="component" value="Unassembled WGS sequence"/>
</dbReference>
<dbReference type="KEGG" id="mhw:ACT01_09515"/>
<protein>
    <submittedName>
        <fullName evidence="9">Electron transfer flavoprotein subunit alpha/FixB family protein</fullName>
    </submittedName>
</protein>
<dbReference type="EMBL" id="JBIEKR010000001">
    <property type="protein sequence ID" value="MFG6271782.1"/>
    <property type="molecule type" value="Genomic_DNA"/>
</dbReference>
<dbReference type="Proteomes" id="UP000591071">
    <property type="component" value="Unassembled WGS sequence"/>
</dbReference>
<dbReference type="PROSITE" id="PS00696">
    <property type="entry name" value="ETF_ALPHA"/>
    <property type="match status" value="1"/>
</dbReference>
<dbReference type="InterPro" id="IPR014729">
    <property type="entry name" value="Rossmann-like_a/b/a_fold"/>
</dbReference>
<dbReference type="InterPro" id="IPR014730">
    <property type="entry name" value="ETF_a/b_N"/>
</dbReference>
<feature type="binding site" evidence="6">
    <location>
        <begin position="277"/>
        <end position="284"/>
    </location>
    <ligand>
        <name>FAD</name>
        <dbReference type="ChEBI" id="CHEBI:57692"/>
    </ligand>
</feature>
<keyword evidence="3" id="KW-0285">Flavoprotein</keyword>
<dbReference type="OrthoDB" id="9770286at2"/>
<dbReference type="SUPFAM" id="SSF52402">
    <property type="entry name" value="Adenine nucleotide alpha hydrolases-like"/>
    <property type="match status" value="1"/>
</dbReference>
<dbReference type="EMBL" id="JABAFG010000006">
    <property type="protein sequence ID" value="NME28029.1"/>
    <property type="molecule type" value="Genomic_DNA"/>
</dbReference>
<feature type="binding site" evidence="6">
    <location>
        <position position="221"/>
    </location>
    <ligand>
        <name>FAD</name>
        <dbReference type="ChEBI" id="CHEBI:57692"/>
    </ligand>
</feature>
<dbReference type="SMART" id="SM00893">
    <property type="entry name" value="ETF"/>
    <property type="match status" value="1"/>
</dbReference>
<dbReference type="Gene3D" id="3.40.50.620">
    <property type="entry name" value="HUPs"/>
    <property type="match status" value="1"/>
</dbReference>
<dbReference type="PANTHER" id="PTHR43153:SF1">
    <property type="entry name" value="ELECTRON TRANSFER FLAVOPROTEIN SUBUNIT ALPHA, MITOCHONDRIAL"/>
    <property type="match status" value="1"/>
</dbReference>
<evidence type="ECO:0000313" key="11">
    <source>
        <dbReference type="Proteomes" id="UP001605989"/>
    </source>
</evidence>
<dbReference type="Pfam" id="PF00766">
    <property type="entry name" value="ETF_alpha"/>
    <property type="match status" value="1"/>
</dbReference>
<dbReference type="GO" id="GO:0050660">
    <property type="term" value="F:flavin adenine dinucleotide binding"/>
    <property type="evidence" value="ECO:0007669"/>
    <property type="project" value="InterPro"/>
</dbReference>
<dbReference type="CDD" id="cd01715">
    <property type="entry name" value="ETF_alpha"/>
    <property type="match status" value="1"/>
</dbReference>
<feature type="binding site" evidence="6">
    <location>
        <begin position="260"/>
        <end position="264"/>
    </location>
    <ligand>
        <name>FAD</name>
        <dbReference type="ChEBI" id="CHEBI:57692"/>
    </ligand>
</feature>
<keyword evidence="11" id="KW-1185">Reference proteome</keyword>
<gene>
    <name evidence="8" type="ORF">ACGTZG_01100</name>
    <name evidence="9" type="ORF">HF872_05250</name>
</gene>
<reference evidence="9 10" key="1">
    <citation type="submission" date="2020-04" db="EMBL/GenBank/DDBJ databases">
        <authorList>
            <person name="Hitch T.C.A."/>
            <person name="Wylensek D."/>
            <person name="Clavel T."/>
        </authorList>
    </citation>
    <scope>NUCLEOTIDE SEQUENCE [LARGE SCALE GENOMIC DNA]</scope>
    <source>
        <strain evidence="9 10">Oil-RF-744-FAT-WT-6-1</strain>
    </source>
</reference>
<evidence type="ECO:0000256" key="1">
    <source>
        <dbReference type="ARBA" id="ARBA00005817"/>
    </source>
</evidence>
<dbReference type="InterPro" id="IPR033947">
    <property type="entry name" value="ETF_alpha_N"/>
</dbReference>
<dbReference type="RefSeq" id="WP_075582278.1">
    <property type="nucleotide sequence ID" value="NZ_CP011940.1"/>
</dbReference>
<comment type="caution">
    <text evidence="9">The sequence shown here is derived from an EMBL/GenBank/DDBJ whole genome shotgun (WGS) entry which is preliminary data.</text>
</comment>
<organism evidence="9 10">
    <name type="scientific">Megasphaera hexanoica</name>
    <dbReference type="NCBI Taxonomy" id="1675036"/>
    <lineage>
        <taxon>Bacteria</taxon>
        <taxon>Bacillati</taxon>
        <taxon>Bacillota</taxon>
        <taxon>Negativicutes</taxon>
        <taxon>Veillonellales</taxon>
        <taxon>Veillonellaceae</taxon>
        <taxon>Megasphaera</taxon>
    </lineage>
</organism>
<dbReference type="PIRSF" id="PIRSF000089">
    <property type="entry name" value="Electra_flavoP_a"/>
    <property type="match status" value="1"/>
</dbReference>
<evidence type="ECO:0000313" key="8">
    <source>
        <dbReference type="EMBL" id="MFG6271782.1"/>
    </source>
</evidence>
<accession>A0A848BYG2</accession>
<keyword evidence="2" id="KW-0813">Transport</keyword>
<evidence type="ECO:0000256" key="4">
    <source>
        <dbReference type="ARBA" id="ARBA00022827"/>
    </source>
</evidence>
<proteinExistence type="inferred from homology"/>
<name>A0A848BYG2_9FIRM</name>
<dbReference type="InterPro" id="IPR014731">
    <property type="entry name" value="ETF_asu_C"/>
</dbReference>
<dbReference type="InterPro" id="IPR001308">
    <property type="entry name" value="ETF_a/FixB"/>
</dbReference>
<dbReference type="InterPro" id="IPR029035">
    <property type="entry name" value="DHS-like_NAD/FAD-binding_dom"/>
</dbReference>
<comment type="cofactor">
    <cofactor evidence="6">
        <name>FAD</name>
        <dbReference type="ChEBI" id="CHEBI:57692"/>
    </cofactor>
    <text evidence="6">Binds 1 FAD per dimer.</text>
</comment>
<dbReference type="GO" id="GO:0033539">
    <property type="term" value="P:fatty acid beta-oxidation using acyl-CoA dehydrogenase"/>
    <property type="evidence" value="ECO:0007669"/>
    <property type="project" value="TreeGrafter"/>
</dbReference>
<evidence type="ECO:0000313" key="9">
    <source>
        <dbReference type="EMBL" id="NME28029.1"/>
    </source>
</evidence>
<evidence type="ECO:0000256" key="3">
    <source>
        <dbReference type="ARBA" id="ARBA00022630"/>
    </source>
</evidence>
<evidence type="ECO:0000259" key="7">
    <source>
        <dbReference type="SMART" id="SM00893"/>
    </source>
</evidence>
<dbReference type="Gene3D" id="3.40.50.1220">
    <property type="entry name" value="TPP-binding domain"/>
    <property type="match status" value="1"/>
</dbReference>
<feature type="domain" description="Electron transfer flavoprotein alpha/beta-subunit N-terminal" evidence="7">
    <location>
        <begin position="7"/>
        <end position="194"/>
    </location>
</feature>
<dbReference type="InterPro" id="IPR018206">
    <property type="entry name" value="ETF_asu_C_CS"/>
</dbReference>